<evidence type="ECO:0000256" key="2">
    <source>
        <dbReference type="SAM" id="SignalP"/>
    </source>
</evidence>
<keyword evidence="6" id="KW-1185">Reference proteome</keyword>
<organism evidence="5 6">
    <name type="scientific">Actinokineospora bangkokensis</name>
    <dbReference type="NCBI Taxonomy" id="1193682"/>
    <lineage>
        <taxon>Bacteria</taxon>
        <taxon>Bacillati</taxon>
        <taxon>Actinomycetota</taxon>
        <taxon>Actinomycetes</taxon>
        <taxon>Pseudonocardiales</taxon>
        <taxon>Pseudonocardiaceae</taxon>
        <taxon>Actinokineospora</taxon>
    </lineage>
</organism>
<dbReference type="STRING" id="1193682.BJP25_01720"/>
<dbReference type="GO" id="GO:0008745">
    <property type="term" value="F:N-acetylmuramoyl-L-alanine amidase activity"/>
    <property type="evidence" value="ECO:0007669"/>
    <property type="project" value="InterPro"/>
</dbReference>
<dbReference type="InterPro" id="IPR036366">
    <property type="entry name" value="PGBDSf"/>
</dbReference>
<accession>A0A1Q9LCL6</accession>
<dbReference type="PROSITE" id="PS51318">
    <property type="entry name" value="TAT"/>
    <property type="match status" value="1"/>
</dbReference>
<evidence type="ECO:0000313" key="6">
    <source>
        <dbReference type="Proteomes" id="UP000186040"/>
    </source>
</evidence>
<dbReference type="InterPro" id="IPR006619">
    <property type="entry name" value="PGRP_domain_met/bac"/>
</dbReference>
<proteinExistence type="inferred from homology"/>
<dbReference type="SUPFAM" id="SSF55846">
    <property type="entry name" value="N-acetylmuramoyl-L-alanine amidase-like"/>
    <property type="match status" value="1"/>
</dbReference>
<comment type="similarity">
    <text evidence="1">Belongs to the N-acetylmuramoyl-L-alanine amidase 2 family.</text>
</comment>
<name>A0A1Q9LCL6_9PSEU</name>
<dbReference type="PANTHER" id="PTHR11022:SF41">
    <property type="entry name" value="PEPTIDOGLYCAN-RECOGNITION PROTEIN LC-RELATED"/>
    <property type="match status" value="1"/>
</dbReference>
<dbReference type="PANTHER" id="PTHR11022">
    <property type="entry name" value="PEPTIDOGLYCAN RECOGNITION PROTEIN"/>
    <property type="match status" value="1"/>
</dbReference>
<evidence type="ECO:0000313" key="5">
    <source>
        <dbReference type="EMBL" id="OLR89771.1"/>
    </source>
</evidence>
<dbReference type="AlphaFoldDB" id="A0A1Q9LCL6"/>
<evidence type="ECO:0000259" key="3">
    <source>
        <dbReference type="SMART" id="SM00644"/>
    </source>
</evidence>
<dbReference type="GO" id="GO:0008270">
    <property type="term" value="F:zinc ion binding"/>
    <property type="evidence" value="ECO:0007669"/>
    <property type="project" value="InterPro"/>
</dbReference>
<feature type="signal peptide" evidence="2">
    <location>
        <begin position="1"/>
        <end position="26"/>
    </location>
</feature>
<dbReference type="EMBL" id="MKQR01000028">
    <property type="protein sequence ID" value="OLR89771.1"/>
    <property type="molecule type" value="Genomic_DNA"/>
</dbReference>
<dbReference type="InterPro" id="IPR002477">
    <property type="entry name" value="Peptidoglycan-bd-like"/>
</dbReference>
<dbReference type="InterPro" id="IPR006311">
    <property type="entry name" value="TAT_signal"/>
</dbReference>
<dbReference type="Proteomes" id="UP000186040">
    <property type="component" value="Unassembled WGS sequence"/>
</dbReference>
<reference evidence="5 6" key="1">
    <citation type="submission" date="2016-10" db="EMBL/GenBank/DDBJ databases">
        <title>The Draft Genome Sequence of Actinokineospora bangkokensis 44EHWT reveals the biosynthetic pathway of antifungal compounds Thailandins with unusual extender unit butylmalonyl-CoA.</title>
        <authorList>
            <person name="Greule A."/>
            <person name="Intra B."/>
            <person name="Flemming S."/>
            <person name="Rommel M.G."/>
            <person name="Panbangred W."/>
            <person name="Bechthold A."/>
        </authorList>
    </citation>
    <scope>NUCLEOTIDE SEQUENCE [LARGE SCALE GENOMIC DNA]</scope>
    <source>
        <strain evidence="5 6">44EHW</strain>
    </source>
</reference>
<dbReference type="OrthoDB" id="514320at2"/>
<evidence type="ECO:0000256" key="1">
    <source>
        <dbReference type="ARBA" id="ARBA00007553"/>
    </source>
</evidence>
<comment type="caution">
    <text evidence="5">The sequence shown here is derived from an EMBL/GenBank/DDBJ whole genome shotgun (WGS) entry which is preliminary data.</text>
</comment>
<dbReference type="InterPro" id="IPR002502">
    <property type="entry name" value="Amidase_domain"/>
</dbReference>
<dbReference type="Gene3D" id="3.40.80.10">
    <property type="entry name" value="Peptidoglycan recognition protein-like"/>
    <property type="match status" value="1"/>
</dbReference>
<dbReference type="Pfam" id="PF01471">
    <property type="entry name" value="PG_binding_1"/>
    <property type="match status" value="1"/>
</dbReference>
<protein>
    <submittedName>
        <fullName evidence="5">N-acetylmuramoyl-L-alanine amidase</fullName>
    </submittedName>
</protein>
<gene>
    <name evidence="5" type="ORF">BJP25_01720</name>
</gene>
<dbReference type="Gene3D" id="1.10.101.10">
    <property type="entry name" value="PGBD-like superfamily/PGBD"/>
    <property type="match status" value="1"/>
</dbReference>
<dbReference type="RefSeq" id="WP_075977981.1">
    <property type="nucleotide sequence ID" value="NZ_MKQR01000028.1"/>
</dbReference>
<sequence>MALTRRDLLRTSIAVGAAGVTLPVFTATARAATASAAAPTIASCDTWGARPPSEAIEVLARTPTYIVVHHTAGPNSSDTSLAHAYSLSRSIQNYHMDSNGWIDSGQQLTNSRGGHVTEGRHRSLEVLINGGQHVLGANVGNHNSEVIGIENEGLYTSVDVPGALWNSLVNLVAYIASQYGIAPSQIRGHRDFNSTECPGGVLYGRLPELRSAVGGVLGREVVHPESWPLLKPGDTGDRVRVAQHLLRENGTRDLPVDGVFGERTTAAMRRFHDTADLPYEPCYASRVADERGFVGAGAWPSLVRPVELSGTSEAAAAARLLVGTRPRARALTRLETQDWRALLKD</sequence>
<evidence type="ECO:0000259" key="4">
    <source>
        <dbReference type="SMART" id="SM00701"/>
    </source>
</evidence>
<dbReference type="InterPro" id="IPR036505">
    <property type="entry name" value="Amidase/PGRP_sf"/>
</dbReference>
<dbReference type="Pfam" id="PF01510">
    <property type="entry name" value="Amidase_2"/>
    <property type="match status" value="1"/>
</dbReference>
<feature type="domain" description="Peptidoglycan recognition protein family" evidence="4">
    <location>
        <begin position="39"/>
        <end position="193"/>
    </location>
</feature>
<dbReference type="SMART" id="SM00701">
    <property type="entry name" value="PGRP"/>
    <property type="match status" value="1"/>
</dbReference>
<dbReference type="SMART" id="SM00644">
    <property type="entry name" value="Ami_2"/>
    <property type="match status" value="1"/>
</dbReference>
<dbReference type="CDD" id="cd06583">
    <property type="entry name" value="PGRP"/>
    <property type="match status" value="1"/>
</dbReference>
<dbReference type="GO" id="GO:0009253">
    <property type="term" value="P:peptidoglycan catabolic process"/>
    <property type="evidence" value="ECO:0007669"/>
    <property type="project" value="InterPro"/>
</dbReference>
<feature type="domain" description="N-acetylmuramoyl-L-alanine amidase" evidence="3">
    <location>
        <begin position="51"/>
        <end position="199"/>
    </location>
</feature>
<dbReference type="InterPro" id="IPR015510">
    <property type="entry name" value="PGRP"/>
</dbReference>
<dbReference type="InterPro" id="IPR036365">
    <property type="entry name" value="PGBD-like_sf"/>
</dbReference>
<feature type="chain" id="PRO_5038829290" evidence="2">
    <location>
        <begin position="27"/>
        <end position="345"/>
    </location>
</feature>
<keyword evidence="2" id="KW-0732">Signal</keyword>
<dbReference type="SUPFAM" id="SSF47090">
    <property type="entry name" value="PGBD-like"/>
    <property type="match status" value="1"/>
</dbReference>